<protein>
    <submittedName>
        <fullName evidence="2">Uncharacterized protein</fullName>
    </submittedName>
</protein>
<sequence>DWSYIANEEENHALVANDKVPTKFALMAKSSSSSDNEVYDDSYCYKSCRKNIKNLNTKISKLNEELSDCDTGLYNYKRGLSQVEARLVEFKENKVKYCERIKVLERDVKIRDNKIKYLNNELEQVKKEKESLDNKLTCFENASKDLDNLLGSQILDKNKEGLGYSAVPPPPAQIYSPPKKDLSWTGLPEFVDDIVTDYRRPIPSIDASKRNKSELQSSNFYVFEHGESTGNIMSKPMIKFVKEADCPSVIKINNTENARKSTVKYVEMYRNISKG</sequence>
<comment type="caution">
    <text evidence="2">The sequence shown here is derived from an EMBL/GenBank/DDBJ whole genome shotgun (WGS) entry which is preliminary data.</text>
</comment>
<dbReference type="AlphaFoldDB" id="A0A699QFA6"/>
<gene>
    <name evidence="2" type="ORF">Tci_832229</name>
</gene>
<dbReference type="Gene3D" id="1.10.287.1490">
    <property type="match status" value="1"/>
</dbReference>
<evidence type="ECO:0000313" key="2">
    <source>
        <dbReference type="EMBL" id="GFC60259.1"/>
    </source>
</evidence>
<feature type="non-terminal residue" evidence="2">
    <location>
        <position position="275"/>
    </location>
</feature>
<feature type="non-terminal residue" evidence="2">
    <location>
        <position position="1"/>
    </location>
</feature>
<feature type="coiled-coil region" evidence="1">
    <location>
        <begin position="45"/>
        <end position="142"/>
    </location>
</feature>
<accession>A0A699QFA6</accession>
<dbReference type="SUPFAM" id="SSF57997">
    <property type="entry name" value="Tropomyosin"/>
    <property type="match status" value="1"/>
</dbReference>
<evidence type="ECO:0000256" key="1">
    <source>
        <dbReference type="SAM" id="Coils"/>
    </source>
</evidence>
<reference evidence="2" key="1">
    <citation type="journal article" date="2019" name="Sci. Rep.">
        <title>Draft genome of Tanacetum cinerariifolium, the natural source of mosquito coil.</title>
        <authorList>
            <person name="Yamashiro T."/>
            <person name="Shiraishi A."/>
            <person name="Satake H."/>
            <person name="Nakayama K."/>
        </authorList>
    </citation>
    <scope>NUCLEOTIDE SEQUENCE</scope>
</reference>
<organism evidence="2">
    <name type="scientific">Tanacetum cinerariifolium</name>
    <name type="common">Dalmatian daisy</name>
    <name type="synonym">Chrysanthemum cinerariifolium</name>
    <dbReference type="NCBI Taxonomy" id="118510"/>
    <lineage>
        <taxon>Eukaryota</taxon>
        <taxon>Viridiplantae</taxon>
        <taxon>Streptophyta</taxon>
        <taxon>Embryophyta</taxon>
        <taxon>Tracheophyta</taxon>
        <taxon>Spermatophyta</taxon>
        <taxon>Magnoliopsida</taxon>
        <taxon>eudicotyledons</taxon>
        <taxon>Gunneridae</taxon>
        <taxon>Pentapetalae</taxon>
        <taxon>asterids</taxon>
        <taxon>campanulids</taxon>
        <taxon>Asterales</taxon>
        <taxon>Asteraceae</taxon>
        <taxon>Asteroideae</taxon>
        <taxon>Anthemideae</taxon>
        <taxon>Anthemidinae</taxon>
        <taxon>Tanacetum</taxon>
    </lineage>
</organism>
<keyword evidence="1" id="KW-0175">Coiled coil</keyword>
<name>A0A699QFA6_TANCI</name>
<dbReference type="EMBL" id="BKCJ010984699">
    <property type="protein sequence ID" value="GFC60259.1"/>
    <property type="molecule type" value="Genomic_DNA"/>
</dbReference>
<proteinExistence type="predicted"/>